<dbReference type="GO" id="GO:0006094">
    <property type="term" value="P:gluconeogenesis"/>
    <property type="evidence" value="ECO:0007669"/>
    <property type="project" value="UniProtKB-UniRule"/>
</dbReference>
<sequence length="249" mass="27333">MSLSIIGNWKSNGSLESNKSWIHDFKYSINDPEISNVAICPPFTYLDQMISLTSNLGLSIGSQDIDSSSGARTGSISINACKDIGCYFSIVGHSERREIFGESNMYLRQKLITAQESGFQVIFCIGEPKEQQLAGTTNNFLEKQIIESLSDLELLDGFTIAYEPIWAIGTGEIPDIKDINATHKFIKDIVQSSSKNNFTPNVLYGGSVTSKNAEVLFNEKYIDGALIGGASLNGKEFAEIANIFKNRGF</sequence>
<evidence type="ECO:0000256" key="7">
    <source>
        <dbReference type="HAMAP-Rule" id="MF_00147"/>
    </source>
</evidence>
<dbReference type="EC" id="5.3.1.1" evidence="7 8"/>
<evidence type="ECO:0000256" key="3">
    <source>
        <dbReference type="ARBA" id="ARBA00022432"/>
    </source>
</evidence>
<dbReference type="GO" id="GO:0005829">
    <property type="term" value="C:cytosol"/>
    <property type="evidence" value="ECO:0007669"/>
    <property type="project" value="TreeGrafter"/>
</dbReference>
<evidence type="ECO:0000313" key="9">
    <source>
        <dbReference type="EMBL" id="MBL6902965.1"/>
    </source>
</evidence>
<feature type="active site" description="Electrophile" evidence="7">
    <location>
        <position position="93"/>
    </location>
</feature>
<comment type="subcellular location">
    <subcellularLocation>
        <location evidence="7 8">Cytoplasm</location>
    </subcellularLocation>
</comment>
<comment type="caution">
    <text evidence="9">The sequence shown here is derived from an EMBL/GenBank/DDBJ whole genome shotgun (WGS) entry which is preliminary data.</text>
</comment>
<dbReference type="Proteomes" id="UP000705230">
    <property type="component" value="Unassembled WGS sequence"/>
</dbReference>
<comment type="subunit">
    <text evidence="7 8">Homodimer.</text>
</comment>
<dbReference type="InterPro" id="IPR020861">
    <property type="entry name" value="Triosephosphate_isomerase_AS"/>
</dbReference>
<comment type="pathway">
    <text evidence="1">Carbohydrate metabolism; erythritol degradation.</text>
</comment>
<dbReference type="InterPro" id="IPR013785">
    <property type="entry name" value="Aldolase_TIM"/>
</dbReference>
<comment type="pathway">
    <text evidence="7 8">Carbohydrate degradation; glycolysis; D-glyceraldehyde 3-phosphate from glycerone phosphate: step 1/1.</text>
</comment>
<feature type="binding site" evidence="7">
    <location>
        <position position="207"/>
    </location>
    <ligand>
        <name>substrate</name>
    </ligand>
</feature>
<dbReference type="GO" id="GO:0006096">
    <property type="term" value="P:glycolytic process"/>
    <property type="evidence" value="ECO:0007669"/>
    <property type="project" value="UniProtKB-UniRule"/>
</dbReference>
<keyword evidence="4 7" id="KW-0963">Cytoplasm</keyword>
<proteinExistence type="inferred from homology"/>
<feature type="active site" description="Proton acceptor" evidence="7">
    <location>
        <position position="163"/>
    </location>
</feature>
<feature type="binding site" evidence="7">
    <location>
        <begin position="8"/>
        <end position="10"/>
    </location>
    <ligand>
        <name>substrate</name>
    </ligand>
</feature>
<keyword evidence="6 7" id="KW-0413">Isomerase</keyword>
<dbReference type="GO" id="GO:0046166">
    <property type="term" value="P:glyceraldehyde-3-phosphate biosynthetic process"/>
    <property type="evidence" value="ECO:0007669"/>
    <property type="project" value="TreeGrafter"/>
</dbReference>
<dbReference type="SUPFAM" id="SSF51351">
    <property type="entry name" value="Triosephosphate isomerase (TIM)"/>
    <property type="match status" value="1"/>
</dbReference>
<feature type="binding site" evidence="7">
    <location>
        <begin position="228"/>
        <end position="229"/>
    </location>
    <ligand>
        <name>substrate</name>
    </ligand>
</feature>
<dbReference type="NCBIfam" id="TIGR00419">
    <property type="entry name" value="tim"/>
    <property type="match status" value="1"/>
</dbReference>
<dbReference type="PANTHER" id="PTHR21139:SF42">
    <property type="entry name" value="TRIOSEPHOSPHATE ISOMERASE"/>
    <property type="match status" value="1"/>
</dbReference>
<dbReference type="Gene3D" id="3.20.20.70">
    <property type="entry name" value="Aldolase class I"/>
    <property type="match status" value="1"/>
</dbReference>
<dbReference type="GO" id="GO:0004807">
    <property type="term" value="F:triose-phosphate isomerase activity"/>
    <property type="evidence" value="ECO:0007669"/>
    <property type="project" value="UniProtKB-UniRule"/>
</dbReference>
<evidence type="ECO:0000256" key="4">
    <source>
        <dbReference type="ARBA" id="ARBA00022490"/>
    </source>
</evidence>
<dbReference type="InterPro" id="IPR022896">
    <property type="entry name" value="TrioseP_Isoase_bac/euk"/>
</dbReference>
<reference evidence="9" key="1">
    <citation type="submission" date="2020-10" db="EMBL/GenBank/DDBJ databases">
        <title>Microbiome of the Black Sea water column analyzed by genome centric metagenomics.</title>
        <authorList>
            <person name="Cabello-Yeves P.J."/>
            <person name="Callieri C."/>
            <person name="Picazo A."/>
            <person name="Mehrshad M."/>
            <person name="Haro-Moreno J.M."/>
            <person name="Roda-Garcia J."/>
            <person name="Dzembekova N."/>
            <person name="Slabakova V."/>
            <person name="Slabakova N."/>
            <person name="Moncheva S."/>
            <person name="Rodriguez-Valera F."/>
        </authorList>
    </citation>
    <scope>NUCLEOTIDE SEQUENCE</scope>
    <source>
        <strain evidence="9">BS30m-G43</strain>
    </source>
</reference>
<dbReference type="AlphaFoldDB" id="A0A937JAL0"/>
<dbReference type="CDD" id="cd00311">
    <property type="entry name" value="TIM"/>
    <property type="match status" value="1"/>
</dbReference>
<comment type="similarity">
    <text evidence="2 7 8">Belongs to the triosephosphate isomerase family.</text>
</comment>
<evidence type="ECO:0000256" key="1">
    <source>
        <dbReference type="ARBA" id="ARBA00004939"/>
    </source>
</evidence>
<comment type="pathway">
    <text evidence="7 8">Carbohydrate biosynthesis; gluconeogenesis.</text>
</comment>
<comment type="catalytic activity">
    <reaction evidence="7 8">
        <text>D-glyceraldehyde 3-phosphate = dihydroxyacetone phosphate</text>
        <dbReference type="Rhea" id="RHEA:18585"/>
        <dbReference type="ChEBI" id="CHEBI:57642"/>
        <dbReference type="ChEBI" id="CHEBI:59776"/>
        <dbReference type="EC" id="5.3.1.1"/>
    </reaction>
</comment>
<gene>
    <name evidence="7 9" type="primary">tpiA</name>
    <name evidence="9" type="ORF">ISR29_02050</name>
</gene>
<keyword evidence="3 7" id="KW-0312">Gluconeogenesis</keyword>
<dbReference type="Pfam" id="PF00121">
    <property type="entry name" value="TIM"/>
    <property type="match status" value="1"/>
</dbReference>
<dbReference type="PANTHER" id="PTHR21139">
    <property type="entry name" value="TRIOSEPHOSPHATE ISOMERASE"/>
    <property type="match status" value="1"/>
</dbReference>
<feature type="binding site" evidence="7">
    <location>
        <position position="169"/>
    </location>
    <ligand>
        <name>substrate</name>
    </ligand>
</feature>
<dbReference type="InterPro" id="IPR035990">
    <property type="entry name" value="TIM_sf"/>
</dbReference>
<organism evidence="9 10">
    <name type="scientific">SAR86 cluster bacterium</name>
    <dbReference type="NCBI Taxonomy" id="2030880"/>
    <lineage>
        <taxon>Bacteria</taxon>
        <taxon>Pseudomonadati</taxon>
        <taxon>Pseudomonadota</taxon>
        <taxon>Gammaproteobacteria</taxon>
        <taxon>SAR86 cluster</taxon>
    </lineage>
</organism>
<evidence type="ECO:0000256" key="6">
    <source>
        <dbReference type="ARBA" id="ARBA00023235"/>
    </source>
</evidence>
<dbReference type="HAMAP" id="MF_00147_B">
    <property type="entry name" value="TIM_B"/>
    <property type="match status" value="1"/>
</dbReference>
<dbReference type="PROSITE" id="PS00171">
    <property type="entry name" value="TIM_1"/>
    <property type="match status" value="1"/>
</dbReference>
<keyword evidence="5 7" id="KW-0324">Glycolysis</keyword>
<name>A0A937JAL0_9GAMM</name>
<evidence type="ECO:0000313" key="10">
    <source>
        <dbReference type="Proteomes" id="UP000705230"/>
    </source>
</evidence>
<dbReference type="InterPro" id="IPR000652">
    <property type="entry name" value="Triosephosphate_isomerase"/>
</dbReference>
<evidence type="ECO:0000256" key="8">
    <source>
        <dbReference type="RuleBase" id="RU363013"/>
    </source>
</evidence>
<accession>A0A937JAL0</accession>
<dbReference type="GO" id="GO:0019563">
    <property type="term" value="P:glycerol catabolic process"/>
    <property type="evidence" value="ECO:0007669"/>
    <property type="project" value="TreeGrafter"/>
</dbReference>
<protein>
    <recommendedName>
        <fullName evidence="7 8">Triosephosphate isomerase</fullName>
        <shortName evidence="7">TIM</shortName>
        <shortName evidence="7">TPI</shortName>
        <ecNumber evidence="7 8">5.3.1.1</ecNumber>
    </recommendedName>
    <alternativeName>
        <fullName evidence="7">Triose-phosphate isomerase</fullName>
    </alternativeName>
</protein>
<dbReference type="EMBL" id="JADHSG010000002">
    <property type="protein sequence ID" value="MBL6902965.1"/>
    <property type="molecule type" value="Genomic_DNA"/>
</dbReference>
<evidence type="ECO:0000256" key="2">
    <source>
        <dbReference type="ARBA" id="ARBA00007422"/>
    </source>
</evidence>
<dbReference type="PROSITE" id="PS51440">
    <property type="entry name" value="TIM_2"/>
    <property type="match status" value="1"/>
</dbReference>
<comment type="function">
    <text evidence="7">Involved in the gluconeogenesis. Catalyzes stereospecifically the conversion of dihydroxyacetone phosphate (DHAP) to D-glyceraldehyde-3-phosphate (G3P).</text>
</comment>
<evidence type="ECO:0000256" key="5">
    <source>
        <dbReference type="ARBA" id="ARBA00023152"/>
    </source>
</evidence>